<evidence type="ECO:0008006" key="4">
    <source>
        <dbReference type="Google" id="ProtNLM"/>
    </source>
</evidence>
<reference evidence="2 3" key="1">
    <citation type="submission" date="2019-01" db="EMBL/GenBank/DDBJ databases">
        <title>The Spodoptera cosmioides nucleopolyhedrovirus (SpcoNPV) is a novel virus isolated from the polyphagous black armyworm, Spodoptera cosmioides (Walker) (Lepidoptera: Noctuidae).</title>
        <authorList>
            <person name="Santos E.R."/>
            <person name="Oliveira L.B."/>
            <person name="Silva L.A."/>
            <person name="Sosa-Gomez D.R."/>
            <person name="Ribeiro B.M."/>
            <person name="Ardisson-Araujo D.M.P."/>
        </authorList>
    </citation>
    <scope>NUCLEOTIDE SEQUENCE [LARGE SCALE GENOMIC DNA]</scope>
    <source>
        <strain evidence="2">VPN72</strain>
    </source>
</reference>
<evidence type="ECO:0000256" key="1">
    <source>
        <dbReference type="SAM" id="MobiDB-lite"/>
    </source>
</evidence>
<feature type="compositionally biased region" description="Acidic residues" evidence="1">
    <location>
        <begin position="138"/>
        <end position="154"/>
    </location>
</feature>
<dbReference type="Pfam" id="PF06150">
    <property type="entry name" value="ChaB"/>
    <property type="match status" value="1"/>
</dbReference>
<dbReference type="SUPFAM" id="SSF140376">
    <property type="entry name" value="ChaB-like"/>
    <property type="match status" value="1"/>
</dbReference>
<proteinExistence type="predicted"/>
<dbReference type="InterPro" id="IPR037205">
    <property type="entry name" value="ChaB_sf"/>
</dbReference>
<keyword evidence="3" id="KW-1185">Reference proteome</keyword>
<name>A0A6B7KH69_9ABAC</name>
<feature type="compositionally biased region" description="Gly residues" evidence="1">
    <location>
        <begin position="168"/>
        <end position="179"/>
    </location>
</feature>
<organism evidence="2 3">
    <name type="scientific">Spodoptera cosmioides nucleopolyhedrovirus</name>
    <dbReference type="NCBI Taxonomy" id="2605774"/>
    <lineage>
        <taxon>Viruses</taxon>
        <taxon>Viruses incertae sedis</taxon>
        <taxon>Naldaviricetes</taxon>
        <taxon>Lefavirales</taxon>
        <taxon>Baculoviridae</taxon>
        <taxon>Alphabaculovirus</taxon>
        <taxon>Alphabaculovirus spocosmioidis</taxon>
    </lineage>
</organism>
<dbReference type="EMBL" id="MK419955">
    <property type="protein sequence ID" value="QEI03472.1"/>
    <property type="molecule type" value="Genomic_DNA"/>
</dbReference>
<evidence type="ECO:0000313" key="3">
    <source>
        <dbReference type="Proteomes" id="UP001223634"/>
    </source>
</evidence>
<protein>
    <recommendedName>
        <fullName evidence="4">ChaB-like protein</fullName>
    </recommendedName>
</protein>
<dbReference type="InterPro" id="IPR009317">
    <property type="entry name" value="ChaB"/>
</dbReference>
<sequence length="199" mass="22508">MFHLNEAFYHEEMPARAKRLFVKTFKKYHKLDGGDEDVALHMAKQAVDREYVKLNNRWIPKTAAEEIVRHDLDDDSLSESESSEHYRQPSVKTPVALGRGSSSIGGKYTRGVGGGTVKGAHYEENDDFLSESDHQQSDDNDDDDYTDDDEDEYDDGYRLVRHRKLARGGRGGRVNGGGIEKQSARRSVINGRSNKLAFK</sequence>
<accession>A0A6B7KH69</accession>
<feature type="region of interest" description="Disordered" evidence="1">
    <location>
        <begin position="70"/>
        <end position="199"/>
    </location>
</feature>
<evidence type="ECO:0000313" key="2">
    <source>
        <dbReference type="EMBL" id="QEI03472.1"/>
    </source>
</evidence>
<dbReference type="Proteomes" id="UP001223634">
    <property type="component" value="Segment"/>
</dbReference>